<dbReference type="Gene3D" id="3.40.50.150">
    <property type="entry name" value="Vaccinia Virus protein VP39"/>
    <property type="match status" value="1"/>
</dbReference>
<dbReference type="PIRSF" id="PIRSF017393">
    <property type="entry name" value="MTase_SAV2177"/>
    <property type="match status" value="1"/>
</dbReference>
<dbReference type="InterPro" id="IPR029063">
    <property type="entry name" value="SAM-dependent_MTases_sf"/>
</dbReference>
<accession>A0ABP8PYM9</accession>
<dbReference type="EMBL" id="BAABHF010000019">
    <property type="protein sequence ID" value="GAA4494118.1"/>
    <property type="molecule type" value="Genomic_DNA"/>
</dbReference>
<name>A0ABP8PYM9_9ACTN</name>
<gene>
    <name evidence="1" type="ORF">GCM10023191_032770</name>
</gene>
<organism evidence="1 2">
    <name type="scientific">Actinoallomurus oryzae</name>
    <dbReference type="NCBI Taxonomy" id="502180"/>
    <lineage>
        <taxon>Bacteria</taxon>
        <taxon>Bacillati</taxon>
        <taxon>Actinomycetota</taxon>
        <taxon>Actinomycetes</taxon>
        <taxon>Streptosporangiales</taxon>
        <taxon>Thermomonosporaceae</taxon>
        <taxon>Actinoallomurus</taxon>
    </lineage>
</organism>
<dbReference type="GO" id="GO:0032259">
    <property type="term" value="P:methylation"/>
    <property type="evidence" value="ECO:0007669"/>
    <property type="project" value="UniProtKB-KW"/>
</dbReference>
<evidence type="ECO:0000313" key="1">
    <source>
        <dbReference type="EMBL" id="GAA4494118.1"/>
    </source>
</evidence>
<dbReference type="Proteomes" id="UP001500503">
    <property type="component" value="Unassembled WGS sequence"/>
</dbReference>
<dbReference type="GO" id="GO:0008168">
    <property type="term" value="F:methyltransferase activity"/>
    <property type="evidence" value="ECO:0007669"/>
    <property type="project" value="UniProtKB-KW"/>
</dbReference>
<keyword evidence="1" id="KW-0489">Methyltransferase</keyword>
<reference evidence="2" key="1">
    <citation type="journal article" date="2019" name="Int. J. Syst. Evol. Microbiol.">
        <title>The Global Catalogue of Microorganisms (GCM) 10K type strain sequencing project: providing services to taxonomists for standard genome sequencing and annotation.</title>
        <authorList>
            <consortium name="The Broad Institute Genomics Platform"/>
            <consortium name="The Broad Institute Genome Sequencing Center for Infectious Disease"/>
            <person name="Wu L."/>
            <person name="Ma J."/>
        </authorList>
    </citation>
    <scope>NUCLEOTIDE SEQUENCE [LARGE SCALE GENOMIC DNA]</scope>
    <source>
        <strain evidence="2">JCM 17933</strain>
    </source>
</reference>
<sequence>MPEPQDEPESPAAQRADVTKPSPARLYNYYLGGKDNFAVDREAAESILAVMPEGRRVARENRAFLRRVVRHLTLETGIRQFVDLGTGLPTEGNVHEVAQEVAPETRVVYVDNDPIVLAHGEAMLARDDHTTFIGADMREPEAILGDPRLKALIDFDEPVAVLFVSVLQFVPDDEEAAGLVRRFAEAVPPGSRVVISTITGTGQREDKVATITAAYANSTAPAVLRPRERIERLFGGLDLVPPGLVPAPEWHPDVRGETGGGTSWVLAGVGAVR</sequence>
<comment type="caution">
    <text evidence="1">The sequence shown here is derived from an EMBL/GenBank/DDBJ whole genome shotgun (WGS) entry which is preliminary data.</text>
</comment>
<protein>
    <submittedName>
        <fullName evidence="1">SAM-dependent methyltransferase</fullName>
    </submittedName>
</protein>
<keyword evidence="1" id="KW-0808">Transferase</keyword>
<dbReference type="CDD" id="cd02440">
    <property type="entry name" value="AdoMet_MTases"/>
    <property type="match status" value="1"/>
</dbReference>
<proteinExistence type="predicted"/>
<dbReference type="SUPFAM" id="SSF53335">
    <property type="entry name" value="S-adenosyl-L-methionine-dependent methyltransferases"/>
    <property type="match status" value="1"/>
</dbReference>
<evidence type="ECO:0000313" key="2">
    <source>
        <dbReference type="Proteomes" id="UP001500503"/>
    </source>
</evidence>
<keyword evidence="2" id="KW-1185">Reference proteome</keyword>
<dbReference type="RefSeq" id="WP_345464184.1">
    <property type="nucleotide sequence ID" value="NZ_BAABHF010000019.1"/>
</dbReference>
<dbReference type="Pfam" id="PF04672">
    <property type="entry name" value="Methyltransf_19"/>
    <property type="match status" value="1"/>
</dbReference>
<dbReference type="InterPro" id="IPR006764">
    <property type="entry name" value="SAM_dep_MeTrfase_SAV2177_type"/>
</dbReference>